<dbReference type="Pfam" id="PF04909">
    <property type="entry name" value="Amidohydro_2"/>
    <property type="match status" value="1"/>
</dbReference>
<feature type="compositionally biased region" description="Basic and acidic residues" evidence="2">
    <location>
        <begin position="27"/>
        <end position="37"/>
    </location>
</feature>
<gene>
    <name evidence="4" type="ORF">EV378_1557</name>
</gene>
<dbReference type="GO" id="GO:0019748">
    <property type="term" value="P:secondary metabolic process"/>
    <property type="evidence" value="ECO:0007669"/>
    <property type="project" value="TreeGrafter"/>
</dbReference>
<evidence type="ECO:0000256" key="2">
    <source>
        <dbReference type="SAM" id="MobiDB-lite"/>
    </source>
</evidence>
<dbReference type="GO" id="GO:0016831">
    <property type="term" value="F:carboxy-lyase activity"/>
    <property type="evidence" value="ECO:0007669"/>
    <property type="project" value="InterPro"/>
</dbReference>
<proteinExistence type="predicted"/>
<dbReference type="GO" id="GO:0016787">
    <property type="term" value="F:hydrolase activity"/>
    <property type="evidence" value="ECO:0007669"/>
    <property type="project" value="InterPro"/>
</dbReference>
<evidence type="ECO:0000256" key="1">
    <source>
        <dbReference type="ARBA" id="ARBA00023239"/>
    </source>
</evidence>
<evidence type="ECO:0000313" key="5">
    <source>
        <dbReference type="Proteomes" id="UP000295560"/>
    </source>
</evidence>
<dbReference type="Gene3D" id="3.20.20.140">
    <property type="entry name" value="Metal-dependent hydrolases"/>
    <property type="match status" value="1"/>
</dbReference>
<dbReference type="AlphaFoldDB" id="A0A4V2PIV2"/>
<dbReference type="GO" id="GO:0005737">
    <property type="term" value="C:cytoplasm"/>
    <property type="evidence" value="ECO:0007669"/>
    <property type="project" value="TreeGrafter"/>
</dbReference>
<dbReference type="InterPro" id="IPR006680">
    <property type="entry name" value="Amidohydro-rel"/>
</dbReference>
<feature type="compositionally biased region" description="Low complexity" evidence="2">
    <location>
        <begin position="38"/>
        <end position="52"/>
    </location>
</feature>
<keyword evidence="1" id="KW-0456">Lyase</keyword>
<sequence>MLTMWNIDVREQTRGLTRTSAGPQRLTPDDGVNRELEPSMSTPTTTSATAPPGDAPPEGRRAAVVDCDVHAVLPSARALLPYLDDYWAAQLEAQLAPTYEPSYHPPSSPIAERPGATPGPDGRAGTSADALVADVFADGDTDVAILNCLYGVQQIHQPRREAAHARALNDWISREWLDHDDRLRGSIVVPQGTPVLAAEEIDRCAADGRFAQILLLGQSELPYGRQINWPIWEAAARHGLPVAIHIGGVFRQAPTSVGWPTTHLEWYVGQQSNLEAQLTSIVSEGVLQKFPETRIVVSELGFRWVPPFLWKFDKLWKSYRQDVPWVTERPSDLVRRHVRFTTAPSDGAERPGELDRVVDHLGSADMLVYSSDYPHQHHSPPRAIEQGSSDPALVERIRRGNAFALHGLHVPAAR</sequence>
<feature type="domain" description="Amidohydrolase-related" evidence="3">
    <location>
        <begin position="65"/>
        <end position="406"/>
    </location>
</feature>
<name>A0A4V2PIV2_PSEEN</name>
<comment type="caution">
    <text evidence="4">The sequence shown here is derived from an EMBL/GenBank/DDBJ whole genome shotgun (WGS) entry which is preliminary data.</text>
</comment>
<dbReference type="PANTHER" id="PTHR21240">
    <property type="entry name" value="2-AMINO-3-CARBOXYLMUCONATE-6-SEMIALDEHYDE DECARBOXYLASE"/>
    <property type="match status" value="1"/>
</dbReference>
<evidence type="ECO:0000259" key="3">
    <source>
        <dbReference type="Pfam" id="PF04909"/>
    </source>
</evidence>
<protein>
    <recommendedName>
        <fullName evidence="3">Amidohydrolase-related domain-containing protein</fullName>
    </recommendedName>
</protein>
<dbReference type="SUPFAM" id="SSF51556">
    <property type="entry name" value="Metallo-dependent hydrolases"/>
    <property type="match status" value="1"/>
</dbReference>
<evidence type="ECO:0000313" key="4">
    <source>
        <dbReference type="EMBL" id="TCK25736.1"/>
    </source>
</evidence>
<dbReference type="EMBL" id="SMFZ01000001">
    <property type="protein sequence ID" value="TCK25736.1"/>
    <property type="molecule type" value="Genomic_DNA"/>
</dbReference>
<dbReference type="InterPro" id="IPR032466">
    <property type="entry name" value="Metal_Hydrolase"/>
</dbReference>
<dbReference type="InterPro" id="IPR032465">
    <property type="entry name" value="ACMSD"/>
</dbReference>
<feature type="region of interest" description="Disordered" evidence="2">
    <location>
        <begin position="98"/>
        <end position="126"/>
    </location>
</feature>
<accession>A0A4V2PIV2</accession>
<dbReference type="Proteomes" id="UP000295560">
    <property type="component" value="Unassembled WGS sequence"/>
</dbReference>
<keyword evidence="5" id="KW-1185">Reference proteome</keyword>
<organism evidence="4 5">
    <name type="scientific">Pseudonocardia endophytica</name>
    <dbReference type="NCBI Taxonomy" id="401976"/>
    <lineage>
        <taxon>Bacteria</taxon>
        <taxon>Bacillati</taxon>
        <taxon>Actinomycetota</taxon>
        <taxon>Actinomycetes</taxon>
        <taxon>Pseudonocardiales</taxon>
        <taxon>Pseudonocardiaceae</taxon>
        <taxon>Pseudonocardia</taxon>
    </lineage>
</organism>
<feature type="region of interest" description="Disordered" evidence="2">
    <location>
        <begin position="13"/>
        <end position="60"/>
    </location>
</feature>
<dbReference type="PANTHER" id="PTHR21240:SF28">
    <property type="entry name" value="ISO-OROTATE DECARBOXYLASE (EUROFUNG)"/>
    <property type="match status" value="1"/>
</dbReference>
<reference evidence="4 5" key="1">
    <citation type="submission" date="2019-03" db="EMBL/GenBank/DDBJ databases">
        <title>Sequencing the genomes of 1000 actinobacteria strains.</title>
        <authorList>
            <person name="Klenk H.-P."/>
        </authorList>
    </citation>
    <scope>NUCLEOTIDE SEQUENCE [LARGE SCALE GENOMIC DNA]</scope>
    <source>
        <strain evidence="4 5">DSM 44969</strain>
    </source>
</reference>